<organism evidence="2 3">
    <name type="scientific">Chromobacterium amazonense</name>
    <dbReference type="NCBI Taxonomy" id="1382803"/>
    <lineage>
        <taxon>Bacteria</taxon>
        <taxon>Pseudomonadati</taxon>
        <taxon>Pseudomonadota</taxon>
        <taxon>Betaproteobacteria</taxon>
        <taxon>Neisseriales</taxon>
        <taxon>Chromobacteriaceae</taxon>
        <taxon>Chromobacterium</taxon>
    </lineage>
</organism>
<dbReference type="Proteomes" id="UP001224516">
    <property type="component" value="Unassembled WGS sequence"/>
</dbReference>
<gene>
    <name evidence="2" type="ORF">QCL97_019355</name>
</gene>
<proteinExistence type="predicted"/>
<feature type="region of interest" description="Disordered" evidence="1">
    <location>
        <begin position="468"/>
        <end position="494"/>
    </location>
</feature>
<protein>
    <recommendedName>
        <fullName evidence="4">DUF2235 domain-containing protein</fullName>
    </recommendedName>
</protein>
<keyword evidence="3" id="KW-1185">Reference proteome</keyword>
<comment type="caution">
    <text evidence="2">The sequence shown here is derived from an EMBL/GenBank/DDBJ whole genome shotgun (WGS) entry which is preliminary data.</text>
</comment>
<sequence>MGQARLPKIGASGAERVQQILAGSACSSSTARGCKLAMHVGVFFDVVGNNAERDPVNEWTNIGLMWRSFPLSQTEKSFPIYVPGLATTFESDKGSYFKSVGASALNEKAGALQDDWKKKMLQGKVKDIFAELKQIPKNFNSAVRKFERGLAKAKGNPLLGVAHGGLAMTRVFKTIVWQLPLSAASAVPYLRDSKALMTYNLGVDVRVKYAVSEVLKRVRMNAADINEVNLYVYGAERGGPLARMFLNALQEECKQASAGLILDGIEGAGKKPIKVKLPFLGLFDCISSLAGSEETLGKIKEMAGYLVPVPLPETSIEGDKTVSATVASTYHLVAGHELRGYQRVDSVAKGGGKVRERVLPGSSEDVTGDIRDGDAKSPDLARVALWLMYQESIAHKVPFLSMAKLEQNYPAVFGRYRLSKTVQVSGKVMYADELVLAYEKQLGAKGDLRGALQANVCAWLAWLKGQKDKQRDPNAGRDPRKPTTLKPGQVPPDINDILSRRATPLAKDLIAVRAGQKPDPKLWKAWEHGPAPTPEQEALFAQFMHDPYDIDVNRQFFMFMPGNSGFYYFKPREVDADNAEPLVDEDALAREALNKQATQSQQRAREAVKARQKEELTTLNQHFAEQRAALLKQGQSTAGLDTAYQAALKAKTSVFNQELANLP</sequence>
<evidence type="ECO:0008006" key="4">
    <source>
        <dbReference type="Google" id="ProtNLM"/>
    </source>
</evidence>
<evidence type="ECO:0000256" key="1">
    <source>
        <dbReference type="SAM" id="MobiDB-lite"/>
    </source>
</evidence>
<evidence type="ECO:0000313" key="2">
    <source>
        <dbReference type="EMBL" id="MEJ8676894.1"/>
    </source>
</evidence>
<dbReference type="EMBL" id="JAVFJF020000069">
    <property type="protein sequence ID" value="MEJ8676894.1"/>
    <property type="molecule type" value="Genomic_DNA"/>
</dbReference>
<name>A0ABU8V760_9NEIS</name>
<accession>A0ABU8V760</accession>
<evidence type="ECO:0000313" key="3">
    <source>
        <dbReference type="Proteomes" id="UP001224516"/>
    </source>
</evidence>
<feature type="compositionally biased region" description="Basic and acidic residues" evidence="1">
    <location>
        <begin position="468"/>
        <end position="481"/>
    </location>
</feature>
<dbReference type="RefSeq" id="WP_307912333.1">
    <property type="nucleotide sequence ID" value="NZ_JAVFJF020000069.1"/>
</dbReference>
<reference evidence="2 3" key="1">
    <citation type="submission" date="2023-12" db="EMBL/GenBank/DDBJ databases">
        <title>Evaluation and characterization of a potential secondary metabolite violacein from indigenous Chromobacterium amazonense SAM215.</title>
        <authorList>
            <person name="Tarafdar M.R."/>
            <person name="Abedin S.M."/>
            <person name="Atiqua A."/>
            <person name="Saha A."/>
            <person name="Khan S.N."/>
        </authorList>
    </citation>
    <scope>NUCLEOTIDE SEQUENCE [LARGE SCALE GENOMIC DNA]</scope>
    <source>
        <strain evidence="2 3">SAM215</strain>
    </source>
</reference>